<keyword evidence="3" id="KW-1185">Reference proteome</keyword>
<dbReference type="RefSeq" id="WP_112884348.1">
    <property type="nucleotide sequence ID" value="NZ_QLUW01000004.1"/>
</dbReference>
<feature type="compositionally biased region" description="Basic and acidic residues" evidence="1">
    <location>
        <begin position="66"/>
        <end position="80"/>
    </location>
</feature>
<gene>
    <name evidence="2" type="ORF">DL346_21080</name>
</gene>
<reference evidence="2 3" key="1">
    <citation type="submission" date="2018-06" db="EMBL/GenBank/DDBJ databases">
        <title>Paenibacillus montanisoli sp. nov., isolated from mountain area soil.</title>
        <authorList>
            <person name="Wu M."/>
        </authorList>
    </citation>
    <scope>NUCLEOTIDE SEQUENCE [LARGE SCALE GENOMIC DNA]</scope>
    <source>
        <strain evidence="2 3">RA17</strain>
    </source>
</reference>
<evidence type="ECO:0000313" key="3">
    <source>
        <dbReference type="Proteomes" id="UP000249260"/>
    </source>
</evidence>
<protein>
    <submittedName>
        <fullName evidence="2">Uncharacterized protein</fullName>
    </submittedName>
</protein>
<feature type="region of interest" description="Disordered" evidence="1">
    <location>
        <begin position="54"/>
        <end position="80"/>
    </location>
</feature>
<dbReference type="Proteomes" id="UP000249260">
    <property type="component" value="Unassembled WGS sequence"/>
</dbReference>
<sequence length="80" mass="9265">MQNRDNHDDHYDEYYNETSNTAAGINTPRDHEDTSPLDLISHAIEEIVDNVQHAFDNDDDNDDADIDRTRYTNRADGHSF</sequence>
<name>A0A328TVN3_9BACL</name>
<organism evidence="2 3">
    <name type="scientific">Paenibacillus montanisoli</name>
    <dbReference type="NCBI Taxonomy" id="2081970"/>
    <lineage>
        <taxon>Bacteria</taxon>
        <taxon>Bacillati</taxon>
        <taxon>Bacillota</taxon>
        <taxon>Bacilli</taxon>
        <taxon>Bacillales</taxon>
        <taxon>Paenibacillaceae</taxon>
        <taxon>Paenibacillus</taxon>
    </lineage>
</organism>
<evidence type="ECO:0000256" key="1">
    <source>
        <dbReference type="SAM" id="MobiDB-lite"/>
    </source>
</evidence>
<evidence type="ECO:0000313" key="2">
    <source>
        <dbReference type="EMBL" id="RAP74559.1"/>
    </source>
</evidence>
<dbReference type="OrthoDB" id="2624306at2"/>
<accession>A0A328TVN3</accession>
<comment type="caution">
    <text evidence="2">The sequence shown here is derived from an EMBL/GenBank/DDBJ whole genome shotgun (WGS) entry which is preliminary data.</text>
</comment>
<dbReference type="EMBL" id="QLUW01000004">
    <property type="protein sequence ID" value="RAP74559.1"/>
    <property type="molecule type" value="Genomic_DNA"/>
</dbReference>
<dbReference type="AlphaFoldDB" id="A0A328TVN3"/>
<proteinExistence type="predicted"/>